<dbReference type="InterPro" id="IPR015590">
    <property type="entry name" value="Aldehyde_DH_dom"/>
</dbReference>
<dbReference type="Proteomes" id="UP000275727">
    <property type="component" value="Chromosome"/>
</dbReference>
<sequence>MMELQPLADGTLRRFSERLPVVDPALGTVVAEAPAANIDEIEDAVSEAAKGFATWRQIPIEERRAYLGRFADALAAAVERIAPVLTREQGKPVADATREVLGSAYFIRQLAGIDLKPVVLRDDEQERIEAHYDPLGVALGITAWNFPLLLSAWKLAPALLAGNSIILKPSPNTPLAVLMMDEVAETILPRGVLQVVPCADVLAPRLVEHPLIRKVSFTGSTRSGGAVASAAASAIKRVTLELGGNDAAILLDDVSVDAIAPALFQARFANAGQVCSALKRLYVPRALEAAVVEALVREAGQVAMGPGSDPASTMGPVQNARQKAELEAMIEDAVRLGAQVAYRGSAPETGCFVPVTILTGVPGDARILKEEAFGPVMPVIAYDDVADALAAANESPFGLGGSVWSGDVEKAKALALGFETGTVWINRHPAISPEIPFGGAKMSGVGVEFGAEGLKEFAQRKIVSVAKAS</sequence>
<evidence type="ECO:0000313" key="9">
    <source>
        <dbReference type="Proteomes" id="UP000276029"/>
    </source>
</evidence>
<dbReference type="EMBL" id="AP018711">
    <property type="protein sequence ID" value="BBE33284.1"/>
    <property type="molecule type" value="Genomic_DNA"/>
</dbReference>
<evidence type="ECO:0000313" key="7">
    <source>
        <dbReference type="EMBL" id="RKS85426.1"/>
    </source>
</evidence>
<dbReference type="Gene3D" id="3.40.605.10">
    <property type="entry name" value="Aldehyde Dehydrogenase, Chain A, domain 1"/>
    <property type="match status" value="1"/>
</dbReference>
<dbReference type="Proteomes" id="UP000276029">
    <property type="component" value="Unassembled WGS sequence"/>
</dbReference>
<dbReference type="KEGG" id="smic:SmB9_09420"/>
<organism evidence="6 8">
    <name type="scientific">Sphingosinicella microcystinivorans</name>
    <dbReference type="NCBI Taxonomy" id="335406"/>
    <lineage>
        <taxon>Bacteria</taxon>
        <taxon>Pseudomonadati</taxon>
        <taxon>Pseudomonadota</taxon>
        <taxon>Alphaproteobacteria</taxon>
        <taxon>Sphingomonadales</taxon>
        <taxon>Sphingosinicellaceae</taxon>
        <taxon>Sphingosinicella</taxon>
    </lineage>
</organism>
<dbReference type="PROSITE" id="PS00687">
    <property type="entry name" value="ALDEHYDE_DEHYDR_GLU"/>
    <property type="match status" value="1"/>
</dbReference>
<evidence type="ECO:0000256" key="2">
    <source>
        <dbReference type="ARBA" id="ARBA00023002"/>
    </source>
</evidence>
<evidence type="ECO:0000259" key="5">
    <source>
        <dbReference type="Pfam" id="PF00171"/>
    </source>
</evidence>
<dbReference type="AlphaFoldDB" id="A0AAD1G051"/>
<evidence type="ECO:0000256" key="1">
    <source>
        <dbReference type="ARBA" id="ARBA00009986"/>
    </source>
</evidence>
<keyword evidence="2 4" id="KW-0560">Oxidoreductase</keyword>
<evidence type="ECO:0000256" key="3">
    <source>
        <dbReference type="PROSITE-ProRule" id="PRU10007"/>
    </source>
</evidence>
<reference evidence="7 9" key="2">
    <citation type="submission" date="2018-10" db="EMBL/GenBank/DDBJ databases">
        <title>Genomic Encyclopedia of Type Strains, Phase IV (KMG-IV): sequencing the most valuable type-strain genomes for metagenomic binning, comparative biology and taxonomic classification.</title>
        <authorList>
            <person name="Goeker M."/>
        </authorList>
    </citation>
    <scope>NUCLEOTIDE SEQUENCE [LARGE SCALE GENOMIC DNA]</scope>
    <source>
        <strain evidence="7 9">DSM 19791</strain>
    </source>
</reference>
<protein>
    <submittedName>
        <fullName evidence="6 7">Aldehyde dehydrogenase</fullName>
    </submittedName>
</protein>
<dbReference type="FunFam" id="3.40.605.10:FF:000007">
    <property type="entry name" value="NAD/NADP-dependent betaine aldehyde dehydrogenase"/>
    <property type="match status" value="1"/>
</dbReference>
<comment type="similarity">
    <text evidence="1 4">Belongs to the aldehyde dehydrogenase family.</text>
</comment>
<evidence type="ECO:0000313" key="6">
    <source>
        <dbReference type="EMBL" id="BBE33284.1"/>
    </source>
</evidence>
<evidence type="ECO:0000313" key="8">
    <source>
        <dbReference type="Proteomes" id="UP000275727"/>
    </source>
</evidence>
<dbReference type="Gene3D" id="3.40.309.10">
    <property type="entry name" value="Aldehyde Dehydrogenase, Chain A, domain 2"/>
    <property type="match status" value="1"/>
</dbReference>
<gene>
    <name evidence="7" type="ORF">DFR51_3344</name>
    <name evidence="6" type="ORF">SmB9_09420</name>
</gene>
<dbReference type="InterPro" id="IPR016160">
    <property type="entry name" value="Ald_DH_CS_CYS"/>
</dbReference>
<dbReference type="RefSeq" id="WP_160119081.1">
    <property type="nucleotide sequence ID" value="NZ_AP018711.1"/>
</dbReference>
<feature type="active site" evidence="3">
    <location>
        <position position="241"/>
    </location>
</feature>
<dbReference type="InterPro" id="IPR029510">
    <property type="entry name" value="Ald_DH_CS_GLU"/>
</dbReference>
<keyword evidence="9" id="KW-1185">Reference proteome</keyword>
<evidence type="ECO:0000256" key="4">
    <source>
        <dbReference type="RuleBase" id="RU003345"/>
    </source>
</evidence>
<dbReference type="PANTHER" id="PTHR11699">
    <property type="entry name" value="ALDEHYDE DEHYDROGENASE-RELATED"/>
    <property type="match status" value="1"/>
</dbReference>
<dbReference type="EMBL" id="RBWX01000011">
    <property type="protein sequence ID" value="RKS85426.1"/>
    <property type="molecule type" value="Genomic_DNA"/>
</dbReference>
<accession>A0AAD1G051</accession>
<feature type="domain" description="Aldehyde dehydrogenase" evidence="5">
    <location>
        <begin position="17"/>
        <end position="463"/>
    </location>
</feature>
<name>A0AAD1G051_SPHMI</name>
<dbReference type="SUPFAM" id="SSF53720">
    <property type="entry name" value="ALDH-like"/>
    <property type="match status" value="1"/>
</dbReference>
<dbReference type="Pfam" id="PF00171">
    <property type="entry name" value="Aldedh"/>
    <property type="match status" value="1"/>
</dbReference>
<dbReference type="PROSITE" id="PS00070">
    <property type="entry name" value="ALDEHYDE_DEHYDR_CYS"/>
    <property type="match status" value="1"/>
</dbReference>
<dbReference type="InterPro" id="IPR016161">
    <property type="entry name" value="Ald_DH/histidinol_DH"/>
</dbReference>
<dbReference type="GO" id="GO:0016620">
    <property type="term" value="F:oxidoreductase activity, acting on the aldehyde or oxo group of donors, NAD or NADP as acceptor"/>
    <property type="evidence" value="ECO:0007669"/>
    <property type="project" value="InterPro"/>
</dbReference>
<dbReference type="InterPro" id="IPR016162">
    <property type="entry name" value="Ald_DH_N"/>
</dbReference>
<dbReference type="InterPro" id="IPR016163">
    <property type="entry name" value="Ald_DH_C"/>
</dbReference>
<proteinExistence type="inferred from homology"/>
<reference evidence="6 8" key="1">
    <citation type="submission" date="2018-06" db="EMBL/GenBank/DDBJ databases">
        <title>Complete Genome Sequence of the Microcystin-Degrading Bacterium Sphingosinicella microcystinivorans Strain B-9.</title>
        <authorList>
            <person name="Jin H."/>
            <person name="Nishizawa T."/>
            <person name="Guo Y."/>
            <person name="Nishizawa A."/>
            <person name="Park H."/>
            <person name="Kato H."/>
            <person name="Tsuji K."/>
            <person name="Harada K."/>
        </authorList>
    </citation>
    <scope>NUCLEOTIDE SEQUENCE [LARGE SCALE GENOMIC DNA]</scope>
    <source>
        <strain evidence="6 8">B9</strain>
    </source>
</reference>